<feature type="zinc finger region" description="dksA C4-type" evidence="4">
    <location>
        <begin position="34"/>
        <end position="58"/>
    </location>
</feature>
<evidence type="ECO:0000256" key="2">
    <source>
        <dbReference type="ARBA" id="ARBA00022771"/>
    </source>
</evidence>
<gene>
    <name evidence="6" type="ORF">E6Q11_00275</name>
</gene>
<organism evidence="6 7">
    <name type="scientific">Candidatus Dojkabacteria bacterium</name>
    <dbReference type="NCBI Taxonomy" id="2099670"/>
    <lineage>
        <taxon>Bacteria</taxon>
        <taxon>Candidatus Dojkabacteria</taxon>
    </lineage>
</organism>
<dbReference type="PANTHER" id="PTHR38777">
    <property type="entry name" value="FELS-2 PROPHAGE PROTEIN"/>
    <property type="match status" value="1"/>
</dbReference>
<dbReference type="PANTHER" id="PTHR38777:SF1">
    <property type="entry name" value="DNAK SUPPRESSOR PROTEIN"/>
    <property type="match status" value="1"/>
</dbReference>
<comment type="caution">
    <text evidence="6">The sequence shown here is derived from an EMBL/GenBank/DDBJ whole genome shotgun (WGS) entry which is preliminary data.</text>
</comment>
<reference evidence="6 7" key="1">
    <citation type="submission" date="2018-09" db="EMBL/GenBank/DDBJ databases">
        <title>Metagenome Assembled Genomes from an Advanced Water Purification Facility.</title>
        <authorList>
            <person name="Stamps B.W."/>
            <person name="Spear J.R."/>
        </authorList>
    </citation>
    <scope>NUCLEOTIDE SEQUENCE [LARGE SCALE GENOMIC DNA]</scope>
    <source>
        <strain evidence="6">Bin_63_2</strain>
    </source>
</reference>
<evidence type="ECO:0000259" key="5">
    <source>
        <dbReference type="Pfam" id="PF01258"/>
    </source>
</evidence>
<dbReference type="GO" id="GO:0008270">
    <property type="term" value="F:zinc ion binding"/>
    <property type="evidence" value="ECO:0007669"/>
    <property type="project" value="UniProtKB-KW"/>
</dbReference>
<sequence>MADEIDHATERGERELKLRVSQRVIYKGMAEPVCTECAASIPLARQQAVPGVKLCVGCATVAEQVAQRYRA</sequence>
<evidence type="ECO:0000313" key="6">
    <source>
        <dbReference type="EMBL" id="TXG78818.1"/>
    </source>
</evidence>
<dbReference type="SUPFAM" id="SSF57716">
    <property type="entry name" value="Glucocorticoid receptor-like (DNA-binding domain)"/>
    <property type="match status" value="1"/>
</dbReference>
<protein>
    <submittedName>
        <fullName evidence="6">TraR/DksA family transcriptional regulator</fullName>
    </submittedName>
</protein>
<keyword evidence="3" id="KW-0862">Zinc</keyword>
<dbReference type="Gene3D" id="1.20.120.910">
    <property type="entry name" value="DksA, coiled-coil domain"/>
    <property type="match status" value="1"/>
</dbReference>
<dbReference type="EMBL" id="SSDS01000005">
    <property type="protein sequence ID" value="TXG78818.1"/>
    <property type="molecule type" value="Genomic_DNA"/>
</dbReference>
<evidence type="ECO:0000256" key="4">
    <source>
        <dbReference type="PROSITE-ProRule" id="PRU00510"/>
    </source>
</evidence>
<accession>A0A5C7JC64</accession>
<evidence type="ECO:0000256" key="3">
    <source>
        <dbReference type="ARBA" id="ARBA00022833"/>
    </source>
</evidence>
<evidence type="ECO:0000256" key="1">
    <source>
        <dbReference type="ARBA" id="ARBA00022723"/>
    </source>
</evidence>
<dbReference type="InterPro" id="IPR000962">
    <property type="entry name" value="Znf_DskA_TraR"/>
</dbReference>
<proteinExistence type="predicted"/>
<keyword evidence="2" id="KW-0863">Zinc-finger</keyword>
<dbReference type="GO" id="GO:1900378">
    <property type="term" value="P:positive regulation of secondary metabolite biosynthetic process"/>
    <property type="evidence" value="ECO:0007669"/>
    <property type="project" value="TreeGrafter"/>
</dbReference>
<dbReference type="Pfam" id="PF01258">
    <property type="entry name" value="zf-dskA_traR"/>
    <property type="match status" value="1"/>
</dbReference>
<evidence type="ECO:0000313" key="7">
    <source>
        <dbReference type="Proteomes" id="UP000321026"/>
    </source>
</evidence>
<dbReference type="PROSITE" id="PS51128">
    <property type="entry name" value="ZF_DKSA_2"/>
    <property type="match status" value="1"/>
</dbReference>
<keyword evidence="1" id="KW-0479">Metal-binding</keyword>
<dbReference type="Proteomes" id="UP000321026">
    <property type="component" value="Unassembled WGS sequence"/>
</dbReference>
<dbReference type="AlphaFoldDB" id="A0A5C7JC64"/>
<name>A0A5C7JC64_9BACT</name>
<feature type="domain" description="Zinc finger DksA/TraR C4-type" evidence="5">
    <location>
        <begin position="33"/>
        <end position="64"/>
    </location>
</feature>